<evidence type="ECO:0000313" key="1">
    <source>
        <dbReference type="EMBL" id="TEU30207.1"/>
    </source>
</evidence>
<dbReference type="Proteomes" id="UP000297834">
    <property type="component" value="Unassembled WGS sequence"/>
</dbReference>
<accession>A0A4Y7XEI5</accession>
<keyword evidence="2" id="KW-1185">Reference proteome</keyword>
<proteinExistence type="predicted"/>
<dbReference type="STRING" id="1120977.GCA_000619845_01184"/>
<dbReference type="RefSeq" id="WP_134243531.1">
    <property type="nucleotide sequence ID" value="NZ_SNTY01000011.1"/>
</dbReference>
<dbReference type="AlphaFoldDB" id="A0A4Y7XEI5"/>
<reference evidence="1 2" key="1">
    <citation type="submission" date="2019-03" db="EMBL/GenBank/DDBJ databases">
        <title>Alkanindiges illinoisensis: a potential pathogenic isolated from ascites of a gastric cancer patient with abdominal metastasis.</title>
        <authorList>
            <person name="Hu X."/>
            <person name="Yang B."/>
            <person name="Yan X."/>
            <person name="Lin L."/>
            <person name="Zhao H."/>
            <person name="Zhou F."/>
            <person name="Su B."/>
            <person name="Chen J."/>
            <person name="Rui Y."/>
            <person name="Wang Q."/>
            <person name="Zheng L."/>
        </authorList>
    </citation>
    <scope>NUCLEOTIDE SEQUENCE [LARGE SCALE GENOMIC DNA]</scope>
    <source>
        <strain evidence="1 2">NFYY 23406</strain>
    </source>
</reference>
<dbReference type="EMBL" id="SNTY01000011">
    <property type="protein sequence ID" value="TEU30207.1"/>
    <property type="molecule type" value="Genomic_DNA"/>
</dbReference>
<organism evidence="1 2">
    <name type="scientific">Alkanindiges illinoisensis</name>
    <dbReference type="NCBI Taxonomy" id="197183"/>
    <lineage>
        <taxon>Bacteria</taxon>
        <taxon>Pseudomonadati</taxon>
        <taxon>Pseudomonadota</taxon>
        <taxon>Gammaproteobacteria</taxon>
        <taxon>Moraxellales</taxon>
        <taxon>Moraxellaceae</taxon>
        <taxon>Alkanindiges</taxon>
    </lineage>
</organism>
<comment type="caution">
    <text evidence="1">The sequence shown here is derived from an EMBL/GenBank/DDBJ whole genome shotgun (WGS) entry which is preliminary data.</text>
</comment>
<evidence type="ECO:0000313" key="2">
    <source>
        <dbReference type="Proteomes" id="UP000297834"/>
    </source>
</evidence>
<protein>
    <submittedName>
        <fullName evidence="1">Uncharacterized protein</fullName>
    </submittedName>
</protein>
<gene>
    <name evidence="1" type="ORF">E2B99_03200</name>
</gene>
<dbReference type="OrthoDB" id="6074960at2"/>
<sequence>MIHPKAEQLLQAQLRYILLQLQSEQTVSDEVNTLVAHLSEKPVEQLITLEHLQALLGKQALDYPVQAHLTEQIVSQIQFALTHASNDSIKIAGLVPADSVETVAQYLSSQKEHREAFIHRIFSNPAYAQMLSQTISHAINDYMENNVIAKKMPGVGSLMKMGKSVLEKATDSNLDSALQGYLSKNINNLIAVSEKMANRHLNDQQVYQLIQQGWQTVAQQPVSMVNNYVDNDSLTSGAQVISRTWDSLRSSDYIRTQVNDGIAHWYSQNKHHTLGKILRDVNVDAVLIEQELKLAIMPVVRQLIEEGYVAQRVEARLRDFYQTSEVAAIFAD</sequence>
<name>A0A4Y7XEI5_9GAMM</name>